<protein>
    <recommendedName>
        <fullName evidence="4">Apple domain-containing protein</fullName>
    </recommendedName>
</protein>
<feature type="chain" id="PRO_5004547401" description="Apple domain-containing protein" evidence="1">
    <location>
        <begin position="21"/>
        <end position="311"/>
    </location>
</feature>
<evidence type="ECO:0000313" key="3">
    <source>
        <dbReference type="Proteomes" id="UP000015100"/>
    </source>
</evidence>
<proteinExistence type="predicted"/>
<sequence length="311" mass="32812">MKLNQNTLWALLASAGFTHAAPAPVVLSPEDISNIAYGNPPSASLQKRACASNNLLRLFKDSRYSSSAIGFCATYVQNVITATTAIVASITEDTTVTPPPTTVTATEVVTETETETLSTDFYTTNPFDTAALEKRTAIPYPSWLPTTYAASSVSSVCSCFNTVQPPAIYTTVTVVTSTETVDEAITLPPATVTDIETATSLVTVSVGLSTPKALICGGTPGCPSGSVHTTLLASGKFDTLGECFDLCSGVDGALSVQYGLTNAGGFEKWCFCWPIDVASNWNPNNPQSVGCVSYYQFDLECRFLGPFVPPT</sequence>
<evidence type="ECO:0008006" key="4">
    <source>
        <dbReference type="Google" id="ProtNLM"/>
    </source>
</evidence>
<dbReference type="EMBL" id="AQGS01001127">
    <property type="protein sequence ID" value="EPS35554.1"/>
    <property type="molecule type" value="Genomic_DNA"/>
</dbReference>
<dbReference type="STRING" id="1284197.S7ZYM3"/>
<organism evidence="2 3">
    <name type="scientific">Dactylellina haptotyla (strain CBS 200.50)</name>
    <name type="common">Nematode-trapping fungus</name>
    <name type="synonym">Monacrosporium haptotylum</name>
    <dbReference type="NCBI Taxonomy" id="1284197"/>
    <lineage>
        <taxon>Eukaryota</taxon>
        <taxon>Fungi</taxon>
        <taxon>Dikarya</taxon>
        <taxon>Ascomycota</taxon>
        <taxon>Pezizomycotina</taxon>
        <taxon>Orbiliomycetes</taxon>
        <taxon>Orbiliales</taxon>
        <taxon>Orbiliaceae</taxon>
        <taxon>Dactylellina</taxon>
    </lineage>
</organism>
<comment type="caution">
    <text evidence="2">The sequence shown here is derived from an EMBL/GenBank/DDBJ whole genome shotgun (WGS) entry which is preliminary data.</text>
</comment>
<name>S7ZYM3_DACHA</name>
<reference evidence="2 3" key="1">
    <citation type="journal article" date="2013" name="PLoS Genet.">
        <title>Genomic mechanisms accounting for the adaptation to parasitism in nematode-trapping fungi.</title>
        <authorList>
            <person name="Meerupati T."/>
            <person name="Andersson K.M."/>
            <person name="Friman E."/>
            <person name="Kumar D."/>
            <person name="Tunlid A."/>
            <person name="Ahren D."/>
        </authorList>
    </citation>
    <scope>NUCLEOTIDE SEQUENCE [LARGE SCALE GENOMIC DNA]</scope>
    <source>
        <strain evidence="2 3">CBS 200.50</strain>
    </source>
</reference>
<dbReference type="AlphaFoldDB" id="S7ZYM3"/>
<feature type="signal peptide" evidence="1">
    <location>
        <begin position="1"/>
        <end position="20"/>
    </location>
</feature>
<dbReference type="HOGENOM" id="CLU_987018_0_0_1"/>
<accession>S7ZYM3</accession>
<reference evidence="3" key="2">
    <citation type="submission" date="2013-04" db="EMBL/GenBank/DDBJ databases">
        <title>Genomic mechanisms accounting for the adaptation to parasitism in nematode-trapping fungi.</title>
        <authorList>
            <person name="Ahren D.G."/>
        </authorList>
    </citation>
    <scope>NUCLEOTIDE SEQUENCE [LARGE SCALE GENOMIC DNA]</scope>
    <source>
        <strain evidence="3">CBS 200.50</strain>
    </source>
</reference>
<gene>
    <name evidence="2" type="ORF">H072_11037</name>
</gene>
<dbReference type="Proteomes" id="UP000015100">
    <property type="component" value="Unassembled WGS sequence"/>
</dbReference>
<keyword evidence="1" id="KW-0732">Signal</keyword>
<evidence type="ECO:0000256" key="1">
    <source>
        <dbReference type="SAM" id="SignalP"/>
    </source>
</evidence>
<keyword evidence="3" id="KW-1185">Reference proteome</keyword>
<evidence type="ECO:0000313" key="2">
    <source>
        <dbReference type="EMBL" id="EPS35554.1"/>
    </source>
</evidence>